<evidence type="ECO:0008006" key="3">
    <source>
        <dbReference type="Google" id="ProtNLM"/>
    </source>
</evidence>
<dbReference type="OMA" id="HASAMTI"/>
<dbReference type="AlphaFoldDB" id="A0A067CN88"/>
<sequence>MLKKPKHASAMTIPAAVIGSLVEYMDARLDAKAILLAIPHDELTAPLAALRRLMTTAKAFDGQWPMVNPEFVPDDYIQLVFVALPVIPKLQVNSVWCMEDQLRDCDLDVATVLAALTPKLTAMVFWYTDPFEKPPLRSFLPMCTRLVHVSVYERDIAAAVLPLLPPSVCELSLHGQEYGPDDLAALSRWLKTGRAKRLVLNQFNSETSAGAMAEMLATTASVTSVALIDSDGLIHALAAAQRPLWHFTDVKIDTDNDIDWAGILILLLDLSKLTRLVADALGDWSWFVSLLKMPLLQELALRSITLTVSRATLSDL</sequence>
<evidence type="ECO:0000313" key="2">
    <source>
        <dbReference type="Proteomes" id="UP000030745"/>
    </source>
</evidence>
<dbReference type="GeneID" id="24141351"/>
<proteinExistence type="predicted"/>
<dbReference type="Proteomes" id="UP000030745">
    <property type="component" value="Unassembled WGS sequence"/>
</dbReference>
<reference evidence="1 2" key="1">
    <citation type="journal article" date="2013" name="PLoS Genet.">
        <title>Distinctive expansion of potential virulence genes in the genome of the oomycete fish pathogen Saprolegnia parasitica.</title>
        <authorList>
            <person name="Jiang R.H."/>
            <person name="de Bruijn I."/>
            <person name="Haas B.J."/>
            <person name="Belmonte R."/>
            <person name="Lobach L."/>
            <person name="Christie J."/>
            <person name="van den Ackerveken G."/>
            <person name="Bottin A."/>
            <person name="Bulone V."/>
            <person name="Diaz-Moreno S.M."/>
            <person name="Dumas B."/>
            <person name="Fan L."/>
            <person name="Gaulin E."/>
            <person name="Govers F."/>
            <person name="Grenville-Briggs L.J."/>
            <person name="Horner N.R."/>
            <person name="Levin J.Z."/>
            <person name="Mammella M."/>
            <person name="Meijer H.J."/>
            <person name="Morris P."/>
            <person name="Nusbaum C."/>
            <person name="Oome S."/>
            <person name="Phillips A.J."/>
            <person name="van Rooyen D."/>
            <person name="Rzeszutek E."/>
            <person name="Saraiva M."/>
            <person name="Secombes C.J."/>
            <person name="Seidl M.F."/>
            <person name="Snel B."/>
            <person name="Stassen J.H."/>
            <person name="Sykes S."/>
            <person name="Tripathy S."/>
            <person name="van den Berg H."/>
            <person name="Vega-Arreguin J.C."/>
            <person name="Wawra S."/>
            <person name="Young S.K."/>
            <person name="Zeng Q."/>
            <person name="Dieguez-Uribeondo J."/>
            <person name="Russ C."/>
            <person name="Tyler B.M."/>
            <person name="van West P."/>
        </authorList>
    </citation>
    <scope>NUCLEOTIDE SEQUENCE [LARGE SCALE GENOMIC DNA]</scope>
    <source>
        <strain evidence="1 2">CBS 223.65</strain>
    </source>
</reference>
<dbReference type="EMBL" id="KK583212">
    <property type="protein sequence ID" value="KDO28262.1"/>
    <property type="molecule type" value="Genomic_DNA"/>
</dbReference>
<protein>
    <recommendedName>
        <fullName evidence="3">F-box domain-containing protein</fullName>
    </recommendedName>
</protein>
<dbReference type="OrthoDB" id="10630186at2759"/>
<dbReference type="VEuPathDB" id="FungiDB:SPRG_20133"/>
<accession>A0A067CN88</accession>
<evidence type="ECO:0000313" key="1">
    <source>
        <dbReference type="EMBL" id="KDO28262.1"/>
    </source>
</evidence>
<dbReference type="KEGG" id="spar:SPRG_20133"/>
<organism evidence="1 2">
    <name type="scientific">Saprolegnia parasitica (strain CBS 223.65)</name>
    <dbReference type="NCBI Taxonomy" id="695850"/>
    <lineage>
        <taxon>Eukaryota</taxon>
        <taxon>Sar</taxon>
        <taxon>Stramenopiles</taxon>
        <taxon>Oomycota</taxon>
        <taxon>Saprolegniomycetes</taxon>
        <taxon>Saprolegniales</taxon>
        <taxon>Saprolegniaceae</taxon>
        <taxon>Saprolegnia</taxon>
    </lineage>
</organism>
<keyword evidence="2" id="KW-1185">Reference proteome</keyword>
<gene>
    <name evidence="1" type="ORF">SPRG_20133</name>
</gene>
<dbReference type="RefSeq" id="XP_012201148.1">
    <property type="nucleotide sequence ID" value="XM_012345758.1"/>
</dbReference>
<name>A0A067CN88_SAPPC</name>